<organism evidence="8 9">
    <name type="scientific">Arachis duranensis</name>
    <name type="common">Wild peanut</name>
    <dbReference type="NCBI Taxonomy" id="130453"/>
    <lineage>
        <taxon>Eukaryota</taxon>
        <taxon>Viridiplantae</taxon>
        <taxon>Streptophyta</taxon>
        <taxon>Embryophyta</taxon>
        <taxon>Tracheophyta</taxon>
        <taxon>Spermatophyta</taxon>
        <taxon>Magnoliopsida</taxon>
        <taxon>eudicotyledons</taxon>
        <taxon>Gunneridae</taxon>
        <taxon>Pentapetalae</taxon>
        <taxon>rosids</taxon>
        <taxon>fabids</taxon>
        <taxon>Fabales</taxon>
        <taxon>Fabaceae</taxon>
        <taxon>Papilionoideae</taxon>
        <taxon>50 kb inversion clade</taxon>
        <taxon>dalbergioids sensu lato</taxon>
        <taxon>Dalbergieae</taxon>
        <taxon>Pterocarpus clade</taxon>
        <taxon>Arachis</taxon>
    </lineage>
</organism>
<evidence type="ECO:0000313" key="8">
    <source>
        <dbReference type="Proteomes" id="UP000515211"/>
    </source>
</evidence>
<dbReference type="PANTHER" id="PTHR45657">
    <property type="entry name" value="CRAL-TRIO DOMAIN-CONTAINING PROTEIN YKL091C-RELATED"/>
    <property type="match status" value="1"/>
</dbReference>
<dbReference type="InterPro" id="IPR036865">
    <property type="entry name" value="CRAL-TRIO_dom_sf"/>
</dbReference>
<dbReference type="Pfam" id="PF00650">
    <property type="entry name" value="CRAL_TRIO"/>
    <property type="match status" value="1"/>
</dbReference>
<evidence type="ECO:0000256" key="1">
    <source>
        <dbReference type="ARBA" id="ARBA00004202"/>
    </source>
</evidence>
<reference evidence="9" key="2">
    <citation type="submission" date="2025-08" db="UniProtKB">
        <authorList>
            <consortium name="RefSeq"/>
        </authorList>
    </citation>
    <scope>IDENTIFICATION</scope>
    <source>
        <tissue evidence="9">Whole plant</tissue>
    </source>
</reference>
<evidence type="ECO:0000256" key="5">
    <source>
        <dbReference type="ARBA" id="ARBA00038020"/>
    </source>
</evidence>
<dbReference type="GO" id="GO:0005886">
    <property type="term" value="C:plasma membrane"/>
    <property type="evidence" value="ECO:0007669"/>
    <property type="project" value="UniProtKB-SubCell"/>
</dbReference>
<dbReference type="InterPro" id="IPR036273">
    <property type="entry name" value="CRAL/TRIO_N_dom_sf"/>
</dbReference>
<keyword evidence="3" id="KW-0813">Transport</keyword>
<dbReference type="SMART" id="SM01100">
    <property type="entry name" value="CRAL_TRIO_N"/>
    <property type="match status" value="1"/>
</dbReference>
<dbReference type="Pfam" id="PF03765">
    <property type="entry name" value="CRAL_TRIO_N"/>
    <property type="match status" value="1"/>
</dbReference>
<feature type="coiled-coil region" evidence="6">
    <location>
        <begin position="480"/>
        <end position="507"/>
    </location>
</feature>
<dbReference type="CDD" id="cd00170">
    <property type="entry name" value="SEC14"/>
    <property type="match status" value="1"/>
</dbReference>
<proteinExistence type="inferred from homology"/>
<dbReference type="PANTHER" id="PTHR45657:SF5">
    <property type="entry name" value="PHOSPHATIDYLINOSITOL_PHOSPHATIDYLCHOLINE TRANSFER PROTEIN SFH6"/>
    <property type="match status" value="1"/>
</dbReference>
<sequence length="531" mass="60377">MDNMASSRSNKKRKSSVNILDVRQASELHAVESFRQVLIIHQLLPQKYDDYHIMLRFLKARKFDIEKAKKMWRDMVEWRREFGADSIMEDFEFKELNEVVKYYPHGHHGVNKEGRPVYIERLGNVDPNKLMQVTTLDRYLRYHVYEFEKAFAIKFPACSIAANTHIDSSTAILDVHGLGLKNLTKPARDLITRLLKIDADYYPEVLGNKYKSKLLEVIDASELPEFLGGTCSCVEHGGCLKSDKGPWRNPDILKMIFNGEAQLARQVVKVINSEDKVITYAKAKTRPPLHVKGNDTTIVESSSEDEDITCPNAMNNCYSNLSLKPVHEEAKVAGTSSHRINNLSGYDECIIPMVDKLVDAVSKNPSQQSSYTLKGRGTDGAPERNEAQIWIELITVLLFTLFTCFRSIALRLNKRLPHISSSNNVDHSGLESTLDATNKELPITPSSSTDTKENVLPSMLERTCELEDKVEMPRDREESLNAAVSNVDTLEAELSATKKALDEALMRQQELLDYIDRQVEAKFQKKKFCWC</sequence>
<dbReference type="Proteomes" id="UP000515211">
    <property type="component" value="Chromosome 7"/>
</dbReference>
<dbReference type="PROSITE" id="PS50191">
    <property type="entry name" value="CRAL_TRIO"/>
    <property type="match status" value="1"/>
</dbReference>
<evidence type="ECO:0000259" key="7">
    <source>
        <dbReference type="PROSITE" id="PS50191"/>
    </source>
</evidence>
<dbReference type="GO" id="GO:0015031">
    <property type="term" value="P:protein transport"/>
    <property type="evidence" value="ECO:0007669"/>
    <property type="project" value="UniProtKB-KW"/>
</dbReference>
<evidence type="ECO:0000256" key="3">
    <source>
        <dbReference type="ARBA" id="ARBA00022927"/>
    </source>
</evidence>
<feature type="domain" description="CRAL-TRIO" evidence="7">
    <location>
        <begin position="95"/>
        <end position="299"/>
    </location>
</feature>
<gene>
    <name evidence="9" type="primary">LOC107459054</name>
</gene>
<dbReference type="InterPro" id="IPR001251">
    <property type="entry name" value="CRAL-TRIO_dom"/>
</dbReference>
<keyword evidence="6" id="KW-0175">Coiled coil</keyword>
<evidence type="ECO:0000313" key="9">
    <source>
        <dbReference type="RefSeq" id="XP_052108147.1"/>
    </source>
</evidence>
<dbReference type="SUPFAM" id="SSF52087">
    <property type="entry name" value="CRAL/TRIO domain"/>
    <property type="match status" value="1"/>
</dbReference>
<comment type="similarity">
    <text evidence="5">Belongs to the SFH family.</text>
</comment>
<comment type="subcellular location">
    <subcellularLocation>
        <location evidence="1">Cell membrane</location>
        <topology evidence="1">Peripheral membrane protein</topology>
    </subcellularLocation>
    <subcellularLocation>
        <location evidence="2">Golgi apparatus membrane</location>
        <topology evidence="2">Peripheral membrane protein</topology>
    </subcellularLocation>
</comment>
<keyword evidence="8" id="KW-1185">Reference proteome</keyword>
<dbReference type="RefSeq" id="XP_052108147.1">
    <property type="nucleotide sequence ID" value="XM_052252187.1"/>
</dbReference>
<evidence type="ECO:0000256" key="6">
    <source>
        <dbReference type="SAM" id="Coils"/>
    </source>
</evidence>
<dbReference type="GO" id="GO:0000139">
    <property type="term" value="C:Golgi membrane"/>
    <property type="evidence" value="ECO:0007669"/>
    <property type="project" value="UniProtKB-SubCell"/>
</dbReference>
<keyword evidence="4" id="KW-0333">Golgi apparatus</keyword>
<dbReference type="GeneID" id="107459054"/>
<dbReference type="InterPro" id="IPR051026">
    <property type="entry name" value="PI/PC_transfer"/>
</dbReference>
<name>A0A9C6TD91_ARADU</name>
<reference evidence="8" key="1">
    <citation type="journal article" date="2016" name="Nat. Genet.">
        <title>The genome sequences of Arachis duranensis and Arachis ipaensis, the diploid ancestors of cultivated peanut.</title>
        <authorList>
            <person name="Bertioli D.J."/>
            <person name="Cannon S.B."/>
            <person name="Froenicke L."/>
            <person name="Huang G."/>
            <person name="Farmer A.D."/>
            <person name="Cannon E.K."/>
            <person name="Liu X."/>
            <person name="Gao D."/>
            <person name="Clevenger J."/>
            <person name="Dash S."/>
            <person name="Ren L."/>
            <person name="Moretzsohn M.C."/>
            <person name="Shirasawa K."/>
            <person name="Huang W."/>
            <person name="Vidigal B."/>
            <person name="Abernathy B."/>
            <person name="Chu Y."/>
            <person name="Niederhuth C.E."/>
            <person name="Umale P."/>
            <person name="Araujo A.C."/>
            <person name="Kozik A."/>
            <person name="Kim K.D."/>
            <person name="Burow M.D."/>
            <person name="Varshney R.K."/>
            <person name="Wang X."/>
            <person name="Zhang X."/>
            <person name="Barkley N."/>
            <person name="Guimaraes P.M."/>
            <person name="Isobe S."/>
            <person name="Guo B."/>
            <person name="Liao B."/>
            <person name="Stalker H.T."/>
            <person name="Schmitz R.J."/>
            <person name="Scheffler B.E."/>
            <person name="Leal-Bertioli S.C."/>
            <person name="Xun X."/>
            <person name="Jackson S.A."/>
            <person name="Michelmore R."/>
            <person name="Ozias-Akins P."/>
        </authorList>
    </citation>
    <scope>NUCLEOTIDE SEQUENCE [LARGE SCALE GENOMIC DNA]</scope>
    <source>
        <strain evidence="8">cv. V14167</strain>
    </source>
</reference>
<protein>
    <submittedName>
        <fullName evidence="9">Phosphatidylinositol/phosphatidylcholine transfer protein SFH6 isoform X2</fullName>
    </submittedName>
</protein>
<evidence type="ECO:0000256" key="2">
    <source>
        <dbReference type="ARBA" id="ARBA00004395"/>
    </source>
</evidence>
<keyword evidence="3" id="KW-0653">Protein transport</keyword>
<dbReference type="Gene3D" id="3.40.525.10">
    <property type="entry name" value="CRAL-TRIO lipid binding domain"/>
    <property type="match status" value="2"/>
</dbReference>
<dbReference type="Gene3D" id="1.10.8.20">
    <property type="entry name" value="N-terminal domain of phosphatidylinositol transfer protein sec14p"/>
    <property type="match status" value="1"/>
</dbReference>
<accession>A0A9C6TD91</accession>
<dbReference type="AlphaFoldDB" id="A0A9C6TD91"/>
<dbReference type="InterPro" id="IPR011074">
    <property type="entry name" value="CRAL/TRIO_N_dom"/>
</dbReference>
<evidence type="ECO:0000256" key="4">
    <source>
        <dbReference type="ARBA" id="ARBA00023034"/>
    </source>
</evidence>
<dbReference type="SMART" id="SM00516">
    <property type="entry name" value="SEC14"/>
    <property type="match status" value="1"/>
</dbReference>
<dbReference type="SUPFAM" id="SSF46938">
    <property type="entry name" value="CRAL/TRIO N-terminal domain"/>
    <property type="match status" value="1"/>
</dbReference>